<keyword evidence="4" id="KW-0539">Nucleus</keyword>
<feature type="region of interest" description="Disordered" evidence="5">
    <location>
        <begin position="504"/>
        <end position="524"/>
    </location>
</feature>
<organism evidence="7 8">
    <name type="scientific">Brachionus calyciflorus</name>
    <dbReference type="NCBI Taxonomy" id="104777"/>
    <lineage>
        <taxon>Eukaryota</taxon>
        <taxon>Metazoa</taxon>
        <taxon>Spiralia</taxon>
        <taxon>Gnathifera</taxon>
        <taxon>Rotifera</taxon>
        <taxon>Eurotatoria</taxon>
        <taxon>Monogononta</taxon>
        <taxon>Pseudotrocha</taxon>
        <taxon>Ploima</taxon>
        <taxon>Brachionidae</taxon>
        <taxon>Brachionus</taxon>
    </lineage>
</organism>
<dbReference type="Gene3D" id="2.20.70.10">
    <property type="match status" value="2"/>
</dbReference>
<dbReference type="EMBL" id="CAJNOC010000342">
    <property type="protein sequence ID" value="CAF0747736.1"/>
    <property type="molecule type" value="Genomic_DNA"/>
</dbReference>
<dbReference type="InterPro" id="IPR036020">
    <property type="entry name" value="WW_dom_sf"/>
</dbReference>
<evidence type="ECO:0000256" key="4">
    <source>
        <dbReference type="ARBA" id="ARBA00023242"/>
    </source>
</evidence>
<evidence type="ECO:0000256" key="1">
    <source>
        <dbReference type="ARBA" id="ARBA00004123"/>
    </source>
</evidence>
<feature type="region of interest" description="Disordered" evidence="5">
    <location>
        <begin position="645"/>
        <end position="670"/>
    </location>
</feature>
<accession>A0A813PAJ4</accession>
<name>A0A813PAJ4_9BILA</name>
<keyword evidence="3" id="KW-0963">Cytoplasm</keyword>
<dbReference type="SMART" id="SM00456">
    <property type="entry name" value="WW"/>
    <property type="match status" value="2"/>
</dbReference>
<dbReference type="PROSITE" id="PS01159">
    <property type="entry name" value="WW_DOMAIN_1"/>
    <property type="match status" value="2"/>
</dbReference>
<proteinExistence type="predicted"/>
<dbReference type="GO" id="GO:0005737">
    <property type="term" value="C:cytoplasm"/>
    <property type="evidence" value="ECO:0007669"/>
    <property type="project" value="UniProtKB-SubCell"/>
</dbReference>
<dbReference type="PROSITE" id="PS50020">
    <property type="entry name" value="WW_DOMAIN_2"/>
    <property type="match status" value="2"/>
</dbReference>
<evidence type="ECO:0000259" key="6">
    <source>
        <dbReference type="PROSITE" id="PS50020"/>
    </source>
</evidence>
<dbReference type="InterPro" id="IPR001202">
    <property type="entry name" value="WW_dom"/>
</dbReference>
<dbReference type="AlphaFoldDB" id="A0A813PAJ4"/>
<dbReference type="PANTHER" id="PTHR17616:SF8">
    <property type="entry name" value="TRANSCRIPTIONAL COACTIVATOR YORKIE"/>
    <property type="match status" value="1"/>
</dbReference>
<evidence type="ECO:0000313" key="8">
    <source>
        <dbReference type="Proteomes" id="UP000663879"/>
    </source>
</evidence>
<keyword evidence="8" id="KW-1185">Reference proteome</keyword>
<sequence length="700" mass="78242">MEIESLKTATTNTPNIHQQHNLKQKIRSHKSILHVRENSLDELEALFDPSKWTKRLSNQPPLVKRNLPSSFFRPPETGTKTPRYSISHSRQSSMDQNTLAQNSLLLSKQHSILHQKLSGLNANHLRSASEPVNVSPQAYNLIQQQQQNLNQLPYGWQAAKTPEGQTYYINYITKQTSWTLPPMEQANQLNEINFDLMSGSNSPLIPTSNQENYSMSHHANLTQTNTSLLASRLNSPLPNQIVQQGLSSINSNNSSLLSSSGASSICQSVTTSQDDLSDIGLNNLNAEKIELILSQIQMPPGWQKALTDKGESYFINHNTRTTCWEDPRLPLIPGFLSQLQQQKRAESNNQINLTHSEITNDILNIDNTNTTNFNNQVQNYQFSQIEQIKNTLIESINKKKELVSALEELNKKESYLRSQLNLALSNLSNDSNTSDEINKIASEIQQASEQIKDQSQTNHQQVCLNQDDIDLDLTIEQNTDLNGSLITNSNQIFDFYDQSSQDSSLKHHSNSIGIKPAKSDNNLTQYSSSYQNNVIKINESHMRHASIDSTLCPIGQKENDLEAVNNMYNKLLINNNLQNTEVQQHSASSTNSSISCTSSLNLNSTSSTQLSETLTKKKMVETIEEHETFKSDAFDKIITSPALSTSSLSGLSAGSPSSTSSTSTSISSASHVMMSHHLHQTFQMQQAEMVSNQQSAVRWN</sequence>
<dbReference type="GO" id="GO:0003713">
    <property type="term" value="F:transcription coactivator activity"/>
    <property type="evidence" value="ECO:0007669"/>
    <property type="project" value="TreeGrafter"/>
</dbReference>
<dbReference type="GO" id="GO:0035329">
    <property type="term" value="P:hippo signaling"/>
    <property type="evidence" value="ECO:0007669"/>
    <property type="project" value="TreeGrafter"/>
</dbReference>
<dbReference type="PANTHER" id="PTHR17616">
    <property type="entry name" value="YES-ASSOCIATED PROTEIN YAP1 FAMILY MEMBER"/>
    <property type="match status" value="1"/>
</dbReference>
<evidence type="ECO:0000313" key="7">
    <source>
        <dbReference type="EMBL" id="CAF0747736.1"/>
    </source>
</evidence>
<feature type="domain" description="WW" evidence="6">
    <location>
        <begin position="296"/>
        <end position="329"/>
    </location>
</feature>
<dbReference type="CDD" id="cd00201">
    <property type="entry name" value="WW"/>
    <property type="match status" value="2"/>
</dbReference>
<evidence type="ECO:0000256" key="2">
    <source>
        <dbReference type="ARBA" id="ARBA00004496"/>
    </source>
</evidence>
<dbReference type="GO" id="GO:0005634">
    <property type="term" value="C:nucleus"/>
    <property type="evidence" value="ECO:0007669"/>
    <property type="project" value="UniProtKB-SubCell"/>
</dbReference>
<evidence type="ECO:0000256" key="5">
    <source>
        <dbReference type="SAM" id="MobiDB-lite"/>
    </source>
</evidence>
<comment type="caution">
    <text evidence="7">The sequence shown here is derived from an EMBL/GenBank/DDBJ whole genome shotgun (WGS) entry which is preliminary data.</text>
</comment>
<feature type="domain" description="WW" evidence="6">
    <location>
        <begin position="150"/>
        <end position="183"/>
    </location>
</feature>
<evidence type="ECO:0000256" key="3">
    <source>
        <dbReference type="ARBA" id="ARBA00022490"/>
    </source>
</evidence>
<feature type="compositionally biased region" description="Polar residues" evidence="5">
    <location>
        <begin position="78"/>
        <end position="94"/>
    </location>
</feature>
<reference evidence="7" key="1">
    <citation type="submission" date="2021-02" db="EMBL/GenBank/DDBJ databases">
        <authorList>
            <person name="Nowell W R."/>
        </authorList>
    </citation>
    <scope>NUCLEOTIDE SEQUENCE</scope>
    <source>
        <strain evidence="7">Ploen Becks lab</strain>
    </source>
</reference>
<dbReference type="InterPro" id="IPR051583">
    <property type="entry name" value="YAP1"/>
</dbReference>
<feature type="region of interest" description="Disordered" evidence="5">
    <location>
        <begin position="65"/>
        <end position="94"/>
    </location>
</feature>
<dbReference type="Proteomes" id="UP000663879">
    <property type="component" value="Unassembled WGS sequence"/>
</dbReference>
<dbReference type="Pfam" id="PF00397">
    <property type="entry name" value="WW"/>
    <property type="match status" value="2"/>
</dbReference>
<protein>
    <recommendedName>
        <fullName evidence="6">WW domain-containing protein</fullName>
    </recommendedName>
</protein>
<dbReference type="SUPFAM" id="SSF51045">
    <property type="entry name" value="WW domain"/>
    <property type="match status" value="2"/>
</dbReference>
<dbReference type="OrthoDB" id="2020426at2759"/>
<dbReference type="GO" id="GO:0045944">
    <property type="term" value="P:positive regulation of transcription by RNA polymerase II"/>
    <property type="evidence" value="ECO:0007669"/>
    <property type="project" value="TreeGrafter"/>
</dbReference>
<comment type="subcellular location">
    <subcellularLocation>
        <location evidence="2">Cytoplasm</location>
    </subcellularLocation>
    <subcellularLocation>
        <location evidence="1">Nucleus</location>
    </subcellularLocation>
</comment>
<gene>
    <name evidence="7" type="ORF">OXX778_LOCUS3745</name>
</gene>